<sequence length="143" mass="15670">MLVGGGGVLETVVRSPVSPSAPKDDTDGRRSNNHTHFAIAHTRPGYTTEPCARDASFHGSLVAVQTGTIIRGHGIRRACAGRGREIAYSVQEGRRRDGRRDATTSLSRTIARARPDESRAKAITTSRAQSNLSRRAQRVRYYR</sequence>
<evidence type="ECO:0000256" key="1">
    <source>
        <dbReference type="SAM" id="MobiDB-lite"/>
    </source>
</evidence>
<feature type="compositionally biased region" description="Basic and acidic residues" evidence="1">
    <location>
        <begin position="92"/>
        <end position="102"/>
    </location>
</feature>
<evidence type="ECO:0000313" key="2">
    <source>
        <dbReference type="EMBL" id="MBY75054.1"/>
    </source>
</evidence>
<feature type="compositionally biased region" description="Polar residues" evidence="1">
    <location>
        <begin position="123"/>
        <end position="134"/>
    </location>
</feature>
<dbReference type="AlphaFoldDB" id="A0A2S2QBD4"/>
<gene>
    <name evidence="2" type="ORF">g.171436</name>
</gene>
<accession>A0A2S2QBD4</accession>
<dbReference type="EMBL" id="GGMS01005851">
    <property type="protein sequence ID" value="MBY75054.1"/>
    <property type="molecule type" value="Transcribed_RNA"/>
</dbReference>
<name>A0A2S2QBD4_9HEMI</name>
<protein>
    <submittedName>
        <fullName evidence="2">Uncharacterized protein</fullName>
    </submittedName>
</protein>
<feature type="region of interest" description="Disordered" evidence="1">
    <location>
        <begin position="1"/>
        <end position="32"/>
    </location>
</feature>
<proteinExistence type="predicted"/>
<organism evidence="2">
    <name type="scientific">Sipha flava</name>
    <name type="common">yellow sugarcane aphid</name>
    <dbReference type="NCBI Taxonomy" id="143950"/>
    <lineage>
        <taxon>Eukaryota</taxon>
        <taxon>Metazoa</taxon>
        <taxon>Ecdysozoa</taxon>
        <taxon>Arthropoda</taxon>
        <taxon>Hexapoda</taxon>
        <taxon>Insecta</taxon>
        <taxon>Pterygota</taxon>
        <taxon>Neoptera</taxon>
        <taxon>Paraneoptera</taxon>
        <taxon>Hemiptera</taxon>
        <taxon>Sternorrhyncha</taxon>
        <taxon>Aphidomorpha</taxon>
        <taxon>Aphidoidea</taxon>
        <taxon>Aphididae</taxon>
        <taxon>Sipha</taxon>
    </lineage>
</organism>
<reference evidence="2" key="1">
    <citation type="submission" date="2018-04" db="EMBL/GenBank/DDBJ databases">
        <title>Transcriptome assembly of Sipha flava.</title>
        <authorList>
            <person name="Scully E.D."/>
            <person name="Geib S.M."/>
            <person name="Palmer N.A."/>
            <person name="Koch K."/>
            <person name="Bradshaw J."/>
            <person name="Heng-Moss T."/>
            <person name="Sarath G."/>
        </authorList>
    </citation>
    <scope>NUCLEOTIDE SEQUENCE</scope>
</reference>
<feature type="region of interest" description="Disordered" evidence="1">
    <location>
        <begin position="91"/>
        <end position="143"/>
    </location>
</feature>